<comment type="similarity">
    <text evidence="2">Belongs to the MotB family.</text>
</comment>
<dbReference type="EMBL" id="VWXL01000014">
    <property type="protein sequence ID" value="MVB09744.1"/>
    <property type="molecule type" value="Genomic_DNA"/>
</dbReference>
<dbReference type="PANTHER" id="PTHR30329:SF21">
    <property type="entry name" value="LIPOPROTEIN YIAD-RELATED"/>
    <property type="match status" value="1"/>
</dbReference>
<feature type="transmembrane region" description="Helical" evidence="8">
    <location>
        <begin position="20"/>
        <end position="39"/>
    </location>
</feature>
<keyword evidence="4 8" id="KW-0812">Transmembrane</keyword>
<organism evidence="10 11">
    <name type="scientific">Caproicibacter fermentans</name>
    <dbReference type="NCBI Taxonomy" id="2576756"/>
    <lineage>
        <taxon>Bacteria</taxon>
        <taxon>Bacillati</taxon>
        <taxon>Bacillota</taxon>
        <taxon>Clostridia</taxon>
        <taxon>Eubacteriales</taxon>
        <taxon>Acutalibacteraceae</taxon>
        <taxon>Caproicibacter</taxon>
    </lineage>
</organism>
<evidence type="ECO:0000256" key="4">
    <source>
        <dbReference type="ARBA" id="ARBA00022692"/>
    </source>
</evidence>
<dbReference type="OrthoDB" id="9815217at2"/>
<dbReference type="AlphaFoldDB" id="A0A6N8HVC7"/>
<comment type="subcellular location">
    <subcellularLocation>
        <location evidence="1">Cell membrane</location>
        <topology evidence="1">Single-pass membrane protein</topology>
    </subcellularLocation>
</comment>
<feature type="domain" description="OmpA-like" evidence="9">
    <location>
        <begin position="127"/>
        <end position="254"/>
    </location>
</feature>
<evidence type="ECO:0000313" key="10">
    <source>
        <dbReference type="EMBL" id="MVB09744.1"/>
    </source>
</evidence>
<dbReference type="InterPro" id="IPR036737">
    <property type="entry name" value="OmpA-like_sf"/>
</dbReference>
<evidence type="ECO:0000256" key="6">
    <source>
        <dbReference type="ARBA" id="ARBA00023136"/>
    </source>
</evidence>
<gene>
    <name evidence="10" type="primary">motB</name>
    <name evidence="10" type="ORF">CAFE_04090</name>
</gene>
<evidence type="ECO:0000256" key="3">
    <source>
        <dbReference type="ARBA" id="ARBA00022475"/>
    </source>
</evidence>
<dbReference type="CDD" id="cd07185">
    <property type="entry name" value="OmpA_C-like"/>
    <property type="match status" value="1"/>
</dbReference>
<name>A0A6N8HVC7_9FIRM</name>
<sequence>MRKKKQDDSSGGPSWLDTYADMVTLLLTFFVLLFSMSTLNSSKWQKLVVALSANIAKTQVNSEQQVVIDPSSNVVSKAPSAAAPDEGLDEESKPVDKVTDFDQLYAYLKKYIEDNHLDSSVKIYKGDGYTFLSFRNSIFFDGDSSNLRPQGKVILDYLCDAMSNIPDQIGEIRFYGHTAKVSATNTPERQAFDRGLSDDRAKNVLLYVQAKGIISGAKMVSEGYGEYRPIIPDDGTEATRAKNRRVEIYLSKTGKTVDVLDKVYEEINAASRASSAGG</sequence>
<dbReference type="PANTHER" id="PTHR30329">
    <property type="entry name" value="STATOR ELEMENT OF FLAGELLAR MOTOR COMPLEX"/>
    <property type="match status" value="1"/>
</dbReference>
<dbReference type="RefSeq" id="WP_156989665.1">
    <property type="nucleotide sequence ID" value="NZ_VWXL01000014.1"/>
</dbReference>
<comment type="caution">
    <text evidence="10">The sequence shown here is derived from an EMBL/GenBank/DDBJ whole genome shotgun (WGS) entry which is preliminary data.</text>
</comment>
<evidence type="ECO:0000256" key="2">
    <source>
        <dbReference type="ARBA" id="ARBA00008914"/>
    </source>
</evidence>
<keyword evidence="3" id="KW-1003">Cell membrane</keyword>
<dbReference type="Gene3D" id="3.30.1330.60">
    <property type="entry name" value="OmpA-like domain"/>
    <property type="match status" value="1"/>
</dbReference>
<accession>A0A6N8HVC7</accession>
<evidence type="ECO:0000256" key="5">
    <source>
        <dbReference type="ARBA" id="ARBA00022989"/>
    </source>
</evidence>
<dbReference type="Proteomes" id="UP000469440">
    <property type="component" value="Unassembled WGS sequence"/>
</dbReference>
<dbReference type="InterPro" id="IPR025713">
    <property type="entry name" value="MotB-like_N_dom"/>
</dbReference>
<dbReference type="Pfam" id="PF13677">
    <property type="entry name" value="MotB_plug"/>
    <property type="match status" value="1"/>
</dbReference>
<dbReference type="SUPFAM" id="SSF103088">
    <property type="entry name" value="OmpA-like"/>
    <property type="match status" value="1"/>
</dbReference>
<dbReference type="PROSITE" id="PS51123">
    <property type="entry name" value="OMPA_2"/>
    <property type="match status" value="1"/>
</dbReference>
<protein>
    <submittedName>
        <fullName evidence="10">Motility protein B</fullName>
    </submittedName>
</protein>
<proteinExistence type="inferred from homology"/>
<dbReference type="GO" id="GO:0005886">
    <property type="term" value="C:plasma membrane"/>
    <property type="evidence" value="ECO:0007669"/>
    <property type="project" value="UniProtKB-SubCell"/>
</dbReference>
<evidence type="ECO:0000313" key="11">
    <source>
        <dbReference type="Proteomes" id="UP000469440"/>
    </source>
</evidence>
<keyword evidence="11" id="KW-1185">Reference proteome</keyword>
<keyword evidence="5 8" id="KW-1133">Transmembrane helix</keyword>
<dbReference type="InterPro" id="IPR050330">
    <property type="entry name" value="Bact_OuterMem_StrucFunc"/>
</dbReference>
<evidence type="ECO:0000259" key="9">
    <source>
        <dbReference type="PROSITE" id="PS51123"/>
    </source>
</evidence>
<evidence type="ECO:0000256" key="1">
    <source>
        <dbReference type="ARBA" id="ARBA00004162"/>
    </source>
</evidence>
<dbReference type="Pfam" id="PF00691">
    <property type="entry name" value="OmpA"/>
    <property type="match status" value="1"/>
</dbReference>
<keyword evidence="6 7" id="KW-0472">Membrane</keyword>
<evidence type="ECO:0000256" key="8">
    <source>
        <dbReference type="SAM" id="Phobius"/>
    </source>
</evidence>
<reference evidence="10 11" key="1">
    <citation type="submission" date="2019-09" db="EMBL/GenBank/DDBJ databases">
        <title>Genome sequence of Clostridium sp. EA1.</title>
        <authorList>
            <person name="Poehlein A."/>
            <person name="Bengelsdorf F.R."/>
            <person name="Daniel R."/>
        </authorList>
    </citation>
    <scope>NUCLEOTIDE SEQUENCE [LARGE SCALE GENOMIC DNA]</scope>
    <source>
        <strain evidence="10 11">EA1</strain>
    </source>
</reference>
<dbReference type="InterPro" id="IPR006665">
    <property type="entry name" value="OmpA-like"/>
</dbReference>
<evidence type="ECO:0000256" key="7">
    <source>
        <dbReference type="PROSITE-ProRule" id="PRU00473"/>
    </source>
</evidence>